<keyword evidence="3" id="KW-1185">Reference proteome</keyword>
<dbReference type="Proteomes" id="UP000313359">
    <property type="component" value="Unassembled WGS sequence"/>
</dbReference>
<dbReference type="Gene3D" id="3.30.160.60">
    <property type="entry name" value="Classic Zinc Finger"/>
    <property type="match status" value="1"/>
</dbReference>
<dbReference type="EMBL" id="ML122262">
    <property type="protein sequence ID" value="RPD61354.1"/>
    <property type="molecule type" value="Genomic_DNA"/>
</dbReference>
<organism evidence="2 3">
    <name type="scientific">Lentinus tigrinus ALCF2SS1-6</name>
    <dbReference type="NCBI Taxonomy" id="1328759"/>
    <lineage>
        <taxon>Eukaryota</taxon>
        <taxon>Fungi</taxon>
        <taxon>Dikarya</taxon>
        <taxon>Basidiomycota</taxon>
        <taxon>Agaricomycotina</taxon>
        <taxon>Agaricomycetes</taxon>
        <taxon>Polyporales</taxon>
        <taxon>Polyporaceae</taxon>
        <taxon>Lentinus</taxon>
    </lineage>
</organism>
<evidence type="ECO:0000313" key="2">
    <source>
        <dbReference type="EMBL" id="RPD61354.1"/>
    </source>
</evidence>
<reference evidence="2" key="1">
    <citation type="journal article" date="2018" name="Genome Biol. Evol.">
        <title>Genomics and development of Lentinus tigrinus, a white-rot wood-decaying mushroom with dimorphic fruiting bodies.</title>
        <authorList>
            <person name="Wu B."/>
            <person name="Xu Z."/>
            <person name="Knudson A."/>
            <person name="Carlson A."/>
            <person name="Chen N."/>
            <person name="Kovaka S."/>
            <person name="LaButti K."/>
            <person name="Lipzen A."/>
            <person name="Pennachio C."/>
            <person name="Riley R."/>
            <person name="Schakwitz W."/>
            <person name="Umezawa K."/>
            <person name="Ohm R.A."/>
            <person name="Grigoriev I.V."/>
            <person name="Nagy L.G."/>
            <person name="Gibbons J."/>
            <person name="Hibbett D."/>
        </authorList>
    </citation>
    <scope>NUCLEOTIDE SEQUENCE [LARGE SCALE GENOMIC DNA]</scope>
    <source>
        <strain evidence="2">ALCF2SS1-6</strain>
    </source>
</reference>
<proteinExistence type="predicted"/>
<accession>A0A5C2SDT6</accession>
<evidence type="ECO:0000313" key="3">
    <source>
        <dbReference type="Proteomes" id="UP000313359"/>
    </source>
</evidence>
<dbReference type="AlphaFoldDB" id="A0A5C2SDT6"/>
<dbReference type="STRING" id="1328759.A0A5C2SDT6"/>
<sequence>MASPYSTDGLTLPMPGYSYEPTYMPESGTFEFSSGGASTTNSLCSYPGGPPNNPQLGLPVGPTLVTTQDPNLYSTQSLNGSEMINYSPGNTTEGLNRMTESQIQMTDALPTSPSNWEIPVSYTSIPFLGPPRGPMAGPSDLALSSTEDTDSNLKSLVESLMDTTVIEPHNTVQSGYPSTSTRKHPNRQFGAMFRCLLCGYYDRKKFNVKQHVENVHFRLRKHACHWCGIKRYSRMDQLRKHMRKEHELEYRLSRGKMVVL</sequence>
<gene>
    <name evidence="2" type="ORF">L227DRAFT_66346</name>
</gene>
<feature type="domain" description="C2H2-type" evidence="1">
    <location>
        <begin position="193"/>
        <end position="216"/>
    </location>
</feature>
<dbReference type="SMART" id="SM00355">
    <property type="entry name" value="ZnF_C2H2"/>
    <property type="match status" value="2"/>
</dbReference>
<feature type="domain" description="C2H2-type" evidence="1">
    <location>
        <begin position="222"/>
        <end position="246"/>
    </location>
</feature>
<dbReference type="OrthoDB" id="2758771at2759"/>
<protein>
    <recommendedName>
        <fullName evidence="1">C2H2-type domain-containing protein</fullName>
    </recommendedName>
</protein>
<evidence type="ECO:0000259" key="1">
    <source>
        <dbReference type="SMART" id="SM00355"/>
    </source>
</evidence>
<name>A0A5C2SDT6_9APHY</name>
<dbReference type="InterPro" id="IPR013087">
    <property type="entry name" value="Znf_C2H2_type"/>
</dbReference>